<name>A0A8J2JSB1_9HEXA</name>
<dbReference type="AlphaFoldDB" id="A0A8J2JSB1"/>
<protein>
    <submittedName>
        <fullName evidence="2">Uncharacterized protein</fullName>
    </submittedName>
</protein>
<keyword evidence="1" id="KW-1015">Disulfide bond</keyword>
<gene>
    <name evidence="2" type="ORF">AFUS01_LOCUS15298</name>
</gene>
<dbReference type="InterPro" id="IPR002172">
    <property type="entry name" value="LDrepeatLR_classA_rpt"/>
</dbReference>
<accession>A0A8J2JSB1</accession>
<sequence>MRVSSCNTTSGRPFIRIVTEDTLDESVYDVCYESIDTVDGVLSEKTFIVTTNKPTKIYKFGNWLENDMAELVITRFMEVDSCSECSADTQFCCAEKSSNSFRCIFNNLTCNGFANCGFQENTDESRVTCGATLSAWNSLTLVPYLIIWMHKLYAES</sequence>
<dbReference type="SMART" id="SM00192">
    <property type="entry name" value="LDLa"/>
    <property type="match status" value="1"/>
</dbReference>
<proteinExistence type="predicted"/>
<organism evidence="2 3">
    <name type="scientific">Allacma fusca</name>
    <dbReference type="NCBI Taxonomy" id="39272"/>
    <lineage>
        <taxon>Eukaryota</taxon>
        <taxon>Metazoa</taxon>
        <taxon>Ecdysozoa</taxon>
        <taxon>Arthropoda</taxon>
        <taxon>Hexapoda</taxon>
        <taxon>Collembola</taxon>
        <taxon>Symphypleona</taxon>
        <taxon>Sminthuridae</taxon>
        <taxon>Allacma</taxon>
    </lineage>
</organism>
<dbReference type="Proteomes" id="UP000708208">
    <property type="component" value="Unassembled WGS sequence"/>
</dbReference>
<dbReference type="EMBL" id="CAJVCH010134713">
    <property type="protein sequence ID" value="CAG7726383.1"/>
    <property type="molecule type" value="Genomic_DNA"/>
</dbReference>
<evidence type="ECO:0000256" key="1">
    <source>
        <dbReference type="ARBA" id="ARBA00023157"/>
    </source>
</evidence>
<keyword evidence="3" id="KW-1185">Reference proteome</keyword>
<comment type="caution">
    <text evidence="2">The sequence shown here is derived from an EMBL/GenBank/DDBJ whole genome shotgun (WGS) entry which is preliminary data.</text>
</comment>
<evidence type="ECO:0000313" key="2">
    <source>
        <dbReference type="EMBL" id="CAG7726383.1"/>
    </source>
</evidence>
<dbReference type="OrthoDB" id="6022136at2759"/>
<reference evidence="2" key="1">
    <citation type="submission" date="2021-06" db="EMBL/GenBank/DDBJ databases">
        <authorList>
            <person name="Hodson N. C."/>
            <person name="Mongue J. A."/>
            <person name="Jaron S. K."/>
        </authorList>
    </citation>
    <scope>NUCLEOTIDE SEQUENCE</scope>
</reference>
<evidence type="ECO:0000313" key="3">
    <source>
        <dbReference type="Proteomes" id="UP000708208"/>
    </source>
</evidence>